<name>A0ABX1QP68_9PROT</name>
<dbReference type="PANTHER" id="PTHR30213">
    <property type="entry name" value="INNER MEMBRANE PROTEIN YHJD"/>
    <property type="match status" value="1"/>
</dbReference>
<comment type="caution">
    <text evidence="8">The sequence shown here is derived from an EMBL/GenBank/DDBJ whole genome shotgun (WGS) entry which is preliminary data.</text>
</comment>
<feature type="transmembrane region" description="Helical" evidence="7">
    <location>
        <begin position="238"/>
        <end position="271"/>
    </location>
</feature>
<dbReference type="Pfam" id="PF03631">
    <property type="entry name" value="Virul_fac_BrkB"/>
    <property type="match status" value="1"/>
</dbReference>
<keyword evidence="5 7" id="KW-0472">Membrane</keyword>
<evidence type="ECO:0000256" key="2">
    <source>
        <dbReference type="ARBA" id="ARBA00022475"/>
    </source>
</evidence>
<evidence type="ECO:0000313" key="9">
    <source>
        <dbReference type="Proteomes" id="UP000669605"/>
    </source>
</evidence>
<keyword evidence="2" id="KW-1003">Cell membrane</keyword>
<evidence type="ECO:0000256" key="1">
    <source>
        <dbReference type="ARBA" id="ARBA00004651"/>
    </source>
</evidence>
<evidence type="ECO:0000256" key="4">
    <source>
        <dbReference type="ARBA" id="ARBA00022989"/>
    </source>
</evidence>
<feature type="transmembrane region" description="Helical" evidence="7">
    <location>
        <begin position="208"/>
        <end position="232"/>
    </location>
</feature>
<accession>A0ABX1QP68</accession>
<feature type="transmembrane region" description="Helical" evidence="7">
    <location>
        <begin position="99"/>
        <end position="118"/>
    </location>
</feature>
<feature type="transmembrane region" description="Helical" evidence="7">
    <location>
        <begin position="139"/>
        <end position="159"/>
    </location>
</feature>
<gene>
    <name evidence="8" type="ORF">GV368_09985</name>
</gene>
<protein>
    <submittedName>
        <fullName evidence="8">YihY family inner membrane protein</fullName>
    </submittedName>
</protein>
<dbReference type="InterPro" id="IPR017039">
    <property type="entry name" value="Virul_fac_BrkB"/>
</dbReference>
<reference evidence="8 9" key="1">
    <citation type="journal article" date="2020" name="Curr. Microbiol.">
        <title>Tepidiphilus baoligensis sp. nov., a Novel Bacterium of the Family Hydrogenophilaceae Isolated from an Oil Reservoir.</title>
        <authorList>
            <person name="Zhang X."/>
            <person name="Wang G."/>
            <person name="Ma X."/>
            <person name="Yu J."/>
            <person name="You J."/>
            <person name="Xue Y."/>
            <person name="Ma Y."/>
        </authorList>
    </citation>
    <scope>NUCLEOTIDE SEQUENCE [LARGE SCALE GENOMIC DNA]</scope>
    <source>
        <strain evidence="8 9">B18-69</strain>
    </source>
</reference>
<sequence>MFISRTMYPIRWLRLFARRFLHTVYRADCLMVAAALTYTTLLALVPLLTITVLVFHNFPAFEKVGESLEEFLSANLLPEAVSRLVTLYSREFIANSTKLSMIGTVMLIVTALILLSTIESAFNRIWRVRRARTLGARLVTYWFVLTAGPLLFGIGVYLTTQLAKESLKLTGHVGLATPLVSFFLIWGFFWALYQLVPHRPVRSRDALLAAFITTGAFLFLQRGFAIFIARFATYDLVYGAFAALPIFLVWIYLLWTIILLGAALAATLGALSSSRLRPDTLEPDSASAQTDEAGDQSSMKGSTSN</sequence>
<evidence type="ECO:0000313" key="8">
    <source>
        <dbReference type="EMBL" id="NMH17414.1"/>
    </source>
</evidence>
<evidence type="ECO:0000256" key="6">
    <source>
        <dbReference type="SAM" id="MobiDB-lite"/>
    </source>
</evidence>
<keyword evidence="9" id="KW-1185">Reference proteome</keyword>
<dbReference type="RefSeq" id="WP_142805204.1">
    <property type="nucleotide sequence ID" value="NZ_JAAAUB010000018.1"/>
</dbReference>
<dbReference type="EMBL" id="JAAAUB010000018">
    <property type="protein sequence ID" value="NMH17414.1"/>
    <property type="molecule type" value="Genomic_DNA"/>
</dbReference>
<proteinExistence type="predicted"/>
<comment type="subcellular location">
    <subcellularLocation>
        <location evidence="1">Cell membrane</location>
        <topology evidence="1">Multi-pass membrane protein</topology>
    </subcellularLocation>
</comment>
<evidence type="ECO:0000256" key="3">
    <source>
        <dbReference type="ARBA" id="ARBA00022692"/>
    </source>
</evidence>
<feature type="transmembrane region" description="Helical" evidence="7">
    <location>
        <begin position="179"/>
        <end position="196"/>
    </location>
</feature>
<evidence type="ECO:0000256" key="5">
    <source>
        <dbReference type="ARBA" id="ARBA00023136"/>
    </source>
</evidence>
<feature type="transmembrane region" description="Helical" evidence="7">
    <location>
        <begin position="29"/>
        <end position="55"/>
    </location>
</feature>
<evidence type="ECO:0000256" key="7">
    <source>
        <dbReference type="SAM" id="Phobius"/>
    </source>
</evidence>
<dbReference type="Proteomes" id="UP000669605">
    <property type="component" value="Unassembled WGS sequence"/>
</dbReference>
<dbReference type="NCBIfam" id="TIGR00765">
    <property type="entry name" value="yihY_not_rbn"/>
    <property type="match status" value="1"/>
</dbReference>
<feature type="compositionally biased region" description="Polar residues" evidence="6">
    <location>
        <begin position="286"/>
        <end position="305"/>
    </location>
</feature>
<organism evidence="8 9">
    <name type="scientific">Tepidiphilus baoligensis</name>
    <dbReference type="NCBI Taxonomy" id="2698687"/>
    <lineage>
        <taxon>Bacteria</taxon>
        <taxon>Pseudomonadati</taxon>
        <taxon>Pseudomonadota</taxon>
        <taxon>Hydrogenophilia</taxon>
        <taxon>Hydrogenophilales</taxon>
        <taxon>Hydrogenophilaceae</taxon>
        <taxon>Tepidiphilus</taxon>
    </lineage>
</organism>
<feature type="region of interest" description="Disordered" evidence="6">
    <location>
        <begin position="278"/>
        <end position="305"/>
    </location>
</feature>
<keyword evidence="3 7" id="KW-0812">Transmembrane</keyword>
<dbReference type="PANTHER" id="PTHR30213:SF0">
    <property type="entry name" value="UPF0761 MEMBRANE PROTEIN YIHY"/>
    <property type="match status" value="1"/>
</dbReference>
<keyword evidence="4 7" id="KW-1133">Transmembrane helix</keyword>
<dbReference type="PIRSF" id="PIRSF035875">
    <property type="entry name" value="RNase_BN"/>
    <property type="match status" value="1"/>
</dbReference>